<dbReference type="GO" id="GO:0007264">
    <property type="term" value="P:small GTPase-mediated signal transduction"/>
    <property type="evidence" value="ECO:0007669"/>
    <property type="project" value="TreeGrafter"/>
</dbReference>
<feature type="domain" description="Rho-GAP" evidence="2">
    <location>
        <begin position="205"/>
        <end position="397"/>
    </location>
</feature>
<dbReference type="CDD" id="cd00170">
    <property type="entry name" value="SEC14"/>
    <property type="match status" value="1"/>
</dbReference>
<dbReference type="Pfam" id="PF00620">
    <property type="entry name" value="RhoGAP"/>
    <property type="match status" value="1"/>
</dbReference>
<name>A0A3B0MQQ5_THEAN</name>
<protein>
    <submittedName>
        <fullName evidence="3">RhoGAP protein, putative</fullName>
    </submittedName>
</protein>
<evidence type="ECO:0000313" key="3">
    <source>
        <dbReference type="EMBL" id="SVP92457.1"/>
    </source>
</evidence>
<feature type="compositionally biased region" description="Polar residues" evidence="1">
    <location>
        <begin position="489"/>
        <end position="500"/>
    </location>
</feature>
<accession>A0A3B0MQQ5</accession>
<gene>
    <name evidence="4" type="ORF">TAT_000224900</name>
    <name evidence="3" type="ORF">TAV_000225000</name>
</gene>
<dbReference type="InterPro" id="IPR008936">
    <property type="entry name" value="Rho_GTPase_activation_prot"/>
</dbReference>
<dbReference type="SMART" id="SM00324">
    <property type="entry name" value="RhoGAP"/>
    <property type="match status" value="1"/>
</dbReference>
<evidence type="ECO:0000259" key="2">
    <source>
        <dbReference type="PROSITE" id="PS50238"/>
    </source>
</evidence>
<dbReference type="GO" id="GO:0005737">
    <property type="term" value="C:cytoplasm"/>
    <property type="evidence" value="ECO:0007669"/>
    <property type="project" value="TreeGrafter"/>
</dbReference>
<reference evidence="3" key="1">
    <citation type="submission" date="2018-07" db="EMBL/GenBank/DDBJ databases">
        <authorList>
            <person name="Quirk P.G."/>
            <person name="Krulwich T.A."/>
        </authorList>
    </citation>
    <scope>NUCLEOTIDE SEQUENCE</scope>
    <source>
        <strain evidence="3">Anand</strain>
    </source>
</reference>
<dbReference type="Gene3D" id="1.10.555.10">
    <property type="entry name" value="Rho GTPase activation protein"/>
    <property type="match status" value="1"/>
</dbReference>
<dbReference type="InterPro" id="IPR001251">
    <property type="entry name" value="CRAL-TRIO_dom"/>
</dbReference>
<proteinExistence type="predicted"/>
<dbReference type="EMBL" id="UIVT01000003">
    <property type="protein sequence ID" value="SVP93261.1"/>
    <property type="molecule type" value="Genomic_DNA"/>
</dbReference>
<dbReference type="SUPFAM" id="SSF48350">
    <property type="entry name" value="GTPase activation domain, GAP"/>
    <property type="match status" value="1"/>
</dbReference>
<dbReference type="InterPro" id="IPR036865">
    <property type="entry name" value="CRAL-TRIO_dom_sf"/>
</dbReference>
<evidence type="ECO:0000256" key="1">
    <source>
        <dbReference type="SAM" id="MobiDB-lite"/>
    </source>
</evidence>
<evidence type="ECO:0000313" key="4">
    <source>
        <dbReference type="EMBL" id="SVP93261.1"/>
    </source>
</evidence>
<dbReference type="PROSITE" id="PS50238">
    <property type="entry name" value="RHOGAP"/>
    <property type="match status" value="1"/>
</dbReference>
<dbReference type="AlphaFoldDB" id="A0A3B0MQQ5"/>
<sequence>MSSLSYNVSGVLYDSDSESIEYNGLTYDDLLHSNFNDTTFNENYLARYIGKGPNMERILLIIPSVSSKVNLNYDDSLRFIIKILDEHLDRKYSLVICQTCISWTDSNSYFFVNQWYNMLPRYKKKNLVKVYLIHSLMMTKTFLTLSNPFKSSKALDKVEVFDTLSDVLHKLELNKRNMLRNFPYIVQRAEEINLGIQRPISPFGTDLWILSARLGIRYKEFHHIPSILCYVLQYLESKEYVTTQNLLHLQMDSTRLYEVVTKVEELGENYEFLSVEEVVLVFRLILGTQRCGLFGEAHTQFASLIVNKSTFEEAQEELKRQVKSLKSELFECILCIIKTLRVIVRNSNRNGMNLKIISKTMAPFFFRPLKPDVYIYKLLQLYEGLLSSMIEKPGLYFDKDPQTKLVKQEHTNTESTKESTKETRESTRETRDGKLKETKSRETSRESKSRDVSRESKRETTRESKSREVSRETTREKGSRLIEDKSPRNDSINLSDTHSN</sequence>
<dbReference type="EMBL" id="UIVS01000003">
    <property type="protein sequence ID" value="SVP92457.1"/>
    <property type="molecule type" value="Genomic_DNA"/>
</dbReference>
<dbReference type="PANTHER" id="PTHR45808">
    <property type="entry name" value="RHO GTPASE-ACTIVATING PROTEIN 68F"/>
    <property type="match status" value="1"/>
</dbReference>
<dbReference type="Gene3D" id="3.40.525.10">
    <property type="entry name" value="CRAL-TRIO lipid binding domain"/>
    <property type="match status" value="1"/>
</dbReference>
<dbReference type="PANTHER" id="PTHR45808:SF2">
    <property type="entry name" value="RHO GTPASE-ACTIVATING PROTEIN 68F"/>
    <property type="match status" value="1"/>
</dbReference>
<dbReference type="GO" id="GO:0005096">
    <property type="term" value="F:GTPase activator activity"/>
    <property type="evidence" value="ECO:0007669"/>
    <property type="project" value="TreeGrafter"/>
</dbReference>
<organism evidence="3">
    <name type="scientific">Theileria annulata</name>
    <dbReference type="NCBI Taxonomy" id="5874"/>
    <lineage>
        <taxon>Eukaryota</taxon>
        <taxon>Sar</taxon>
        <taxon>Alveolata</taxon>
        <taxon>Apicomplexa</taxon>
        <taxon>Aconoidasida</taxon>
        <taxon>Piroplasmida</taxon>
        <taxon>Theileriidae</taxon>
        <taxon>Theileria</taxon>
    </lineage>
</organism>
<dbReference type="VEuPathDB" id="PiroplasmaDB:TA04205"/>
<dbReference type="Pfam" id="PF13716">
    <property type="entry name" value="CRAL_TRIO_2"/>
    <property type="match status" value="1"/>
</dbReference>
<feature type="compositionally biased region" description="Basic and acidic residues" evidence="1">
    <location>
        <begin position="406"/>
        <end position="488"/>
    </location>
</feature>
<dbReference type="InterPro" id="IPR000198">
    <property type="entry name" value="RhoGAP_dom"/>
</dbReference>
<feature type="region of interest" description="Disordered" evidence="1">
    <location>
        <begin position="406"/>
        <end position="500"/>
    </location>
</feature>